<feature type="binding site" description="distal binding residue" evidence="6">
    <location>
        <position position="71"/>
    </location>
    <ligand>
        <name>heme</name>
        <dbReference type="ChEBI" id="CHEBI:30413"/>
    </ligand>
    <ligandPart>
        <name>Fe</name>
        <dbReference type="ChEBI" id="CHEBI:18248"/>
    </ligandPart>
</feature>
<keyword evidence="4 6" id="KW-0479">Metal-binding</keyword>
<evidence type="ECO:0000313" key="7">
    <source>
        <dbReference type="EMBL" id="GLP95503.1"/>
    </source>
</evidence>
<dbReference type="GO" id="GO:0015671">
    <property type="term" value="P:oxygen transport"/>
    <property type="evidence" value="ECO:0007669"/>
    <property type="project" value="InterPro"/>
</dbReference>
<evidence type="ECO:0000313" key="8">
    <source>
        <dbReference type="Proteomes" id="UP001161422"/>
    </source>
</evidence>
<evidence type="ECO:0000256" key="6">
    <source>
        <dbReference type="PIRSR" id="PIRSR601486-1"/>
    </source>
</evidence>
<evidence type="ECO:0008006" key="9">
    <source>
        <dbReference type="Google" id="ProtNLM"/>
    </source>
</evidence>
<dbReference type="CDD" id="cd00454">
    <property type="entry name" value="TrHb1_N"/>
    <property type="match status" value="1"/>
</dbReference>
<dbReference type="InterPro" id="IPR001486">
    <property type="entry name" value="Hemoglobin_trunc"/>
</dbReference>
<dbReference type="EMBL" id="BSNC01000003">
    <property type="protein sequence ID" value="GLP95503.1"/>
    <property type="molecule type" value="Genomic_DNA"/>
</dbReference>
<evidence type="ECO:0000256" key="3">
    <source>
        <dbReference type="ARBA" id="ARBA00022617"/>
    </source>
</evidence>
<reference evidence="7" key="1">
    <citation type="journal article" date="2014" name="Int. J. Syst. Evol. Microbiol.">
        <title>Complete genome sequence of Corynebacterium casei LMG S-19264T (=DSM 44701T), isolated from a smear-ripened cheese.</title>
        <authorList>
            <consortium name="US DOE Joint Genome Institute (JGI-PGF)"/>
            <person name="Walter F."/>
            <person name="Albersmeier A."/>
            <person name="Kalinowski J."/>
            <person name="Ruckert C."/>
        </authorList>
    </citation>
    <scope>NUCLEOTIDE SEQUENCE</scope>
    <source>
        <strain evidence="7">NBRC 101628</strain>
    </source>
</reference>
<dbReference type="InterPro" id="IPR009050">
    <property type="entry name" value="Globin-like_sf"/>
</dbReference>
<dbReference type="GO" id="GO:0019825">
    <property type="term" value="F:oxygen binding"/>
    <property type="evidence" value="ECO:0007669"/>
    <property type="project" value="InterPro"/>
</dbReference>
<keyword evidence="5 6" id="KW-0408">Iron</keyword>
<sequence length="119" mass="12892">MSASLFERLGGEEGIRKISNDVVDLHLDNASIAARFAGSNLERLKANVAAFFISGSGGPQIYEGKDMLAAHKHMNISDQEYMAAVDDVMTALERNGIGATEKGEILYIFYSLRPQVVGV</sequence>
<dbReference type="Pfam" id="PF01152">
    <property type="entry name" value="Bac_globin"/>
    <property type="match status" value="1"/>
</dbReference>
<evidence type="ECO:0000256" key="1">
    <source>
        <dbReference type="ARBA" id="ARBA00001971"/>
    </source>
</evidence>
<comment type="caution">
    <text evidence="7">The sequence shown here is derived from an EMBL/GenBank/DDBJ whole genome shotgun (WGS) entry which is preliminary data.</text>
</comment>
<evidence type="ECO:0000256" key="5">
    <source>
        <dbReference type="ARBA" id="ARBA00023004"/>
    </source>
</evidence>
<dbReference type="SUPFAM" id="SSF46458">
    <property type="entry name" value="Globin-like"/>
    <property type="match status" value="1"/>
</dbReference>
<dbReference type="GO" id="GO:0046872">
    <property type="term" value="F:metal ion binding"/>
    <property type="evidence" value="ECO:0007669"/>
    <property type="project" value="UniProtKB-KW"/>
</dbReference>
<keyword evidence="2" id="KW-0813">Transport</keyword>
<evidence type="ECO:0000256" key="4">
    <source>
        <dbReference type="ARBA" id="ARBA00022723"/>
    </source>
</evidence>
<name>A0AA37W0K4_9GAMM</name>
<keyword evidence="3 6" id="KW-0349">Heme</keyword>
<dbReference type="RefSeq" id="WP_095505507.1">
    <property type="nucleotide sequence ID" value="NZ_BSNC01000003.1"/>
</dbReference>
<proteinExistence type="predicted"/>
<dbReference type="GO" id="GO:0020037">
    <property type="term" value="F:heme binding"/>
    <property type="evidence" value="ECO:0007669"/>
    <property type="project" value="InterPro"/>
</dbReference>
<organism evidence="7 8">
    <name type="scientific">Paraferrimonas sedimenticola</name>
    <dbReference type="NCBI Taxonomy" id="375674"/>
    <lineage>
        <taxon>Bacteria</taxon>
        <taxon>Pseudomonadati</taxon>
        <taxon>Pseudomonadota</taxon>
        <taxon>Gammaproteobacteria</taxon>
        <taxon>Alteromonadales</taxon>
        <taxon>Ferrimonadaceae</taxon>
        <taxon>Paraferrimonas</taxon>
    </lineage>
</organism>
<dbReference type="InterPro" id="IPR019795">
    <property type="entry name" value="Globin_bac-like_CS"/>
</dbReference>
<reference evidence="7" key="2">
    <citation type="submission" date="2023-01" db="EMBL/GenBank/DDBJ databases">
        <title>Draft genome sequence of Paraferrimonas sedimenticola strain NBRC 101628.</title>
        <authorList>
            <person name="Sun Q."/>
            <person name="Mori K."/>
        </authorList>
    </citation>
    <scope>NUCLEOTIDE SEQUENCE</scope>
    <source>
        <strain evidence="7">NBRC 101628</strain>
    </source>
</reference>
<dbReference type="PROSITE" id="PS01213">
    <property type="entry name" value="GLOBIN_FAM_2"/>
    <property type="match status" value="1"/>
</dbReference>
<dbReference type="InterPro" id="IPR012292">
    <property type="entry name" value="Globin/Proto"/>
</dbReference>
<keyword evidence="8" id="KW-1185">Reference proteome</keyword>
<comment type="cofactor">
    <cofactor evidence="1">
        <name>heme</name>
        <dbReference type="ChEBI" id="CHEBI:30413"/>
    </cofactor>
</comment>
<gene>
    <name evidence="7" type="ORF">GCM10007895_08090</name>
</gene>
<protein>
    <recommendedName>
        <fullName evidence="9">Hemoglobin</fullName>
    </recommendedName>
</protein>
<dbReference type="Gene3D" id="1.10.490.10">
    <property type="entry name" value="Globins"/>
    <property type="match status" value="1"/>
</dbReference>
<dbReference type="Proteomes" id="UP001161422">
    <property type="component" value="Unassembled WGS sequence"/>
</dbReference>
<evidence type="ECO:0000256" key="2">
    <source>
        <dbReference type="ARBA" id="ARBA00022448"/>
    </source>
</evidence>
<accession>A0AA37W0K4</accession>
<dbReference type="AlphaFoldDB" id="A0AA37W0K4"/>